<feature type="domain" description="Beta/gamma crystallin 'Greek key'" evidence="4">
    <location>
        <begin position="42"/>
        <end position="84"/>
    </location>
</feature>
<comment type="similarity">
    <text evidence="1">Belongs to the beta/gamma-crystallin family.</text>
</comment>
<dbReference type="Proteomes" id="UP000237056">
    <property type="component" value="Unassembled WGS sequence"/>
</dbReference>
<evidence type="ECO:0000256" key="1">
    <source>
        <dbReference type="ARBA" id="ARBA00009646"/>
    </source>
</evidence>
<dbReference type="SUPFAM" id="SSF49695">
    <property type="entry name" value="gamma-Crystallin-like"/>
    <property type="match status" value="1"/>
</dbReference>
<dbReference type="InterPro" id="IPR011024">
    <property type="entry name" value="G_crystallin-like"/>
</dbReference>
<dbReference type="AlphaFoldDB" id="A0A2S4N914"/>
<evidence type="ECO:0000259" key="4">
    <source>
        <dbReference type="PROSITE" id="PS50915"/>
    </source>
</evidence>
<keyword evidence="2" id="KW-0677">Repeat</keyword>
<accession>A0A2S4N914</accession>
<dbReference type="OrthoDB" id="954626at2"/>
<dbReference type="PROSITE" id="PS50915">
    <property type="entry name" value="CRYSTALLIN_BETA_GAMMA"/>
    <property type="match status" value="1"/>
</dbReference>
<evidence type="ECO:0000256" key="2">
    <source>
        <dbReference type="ARBA" id="ARBA00022737"/>
    </source>
</evidence>
<feature type="chain" id="PRO_5015398677" description="Beta/gamma crystallin 'Greek key' domain-containing protein" evidence="3">
    <location>
        <begin position="19"/>
        <end position="144"/>
    </location>
</feature>
<feature type="signal peptide" evidence="3">
    <location>
        <begin position="1"/>
        <end position="18"/>
    </location>
</feature>
<dbReference type="InterPro" id="IPR001064">
    <property type="entry name" value="Beta/gamma_crystallin"/>
</dbReference>
<evidence type="ECO:0000313" key="6">
    <source>
        <dbReference type="Proteomes" id="UP000237056"/>
    </source>
</evidence>
<keyword evidence="6" id="KW-1185">Reference proteome</keyword>
<protein>
    <recommendedName>
        <fullName evidence="4">Beta/gamma crystallin 'Greek key' domain-containing protein</fullName>
    </recommendedName>
</protein>
<reference evidence="5 6" key="1">
    <citation type="submission" date="2018-01" db="EMBL/GenBank/DDBJ databases">
        <title>Genomic Encyclopedia of Type Strains, Phase I: the one thousand microbial genomes (KMG-I) project.</title>
        <authorList>
            <person name="Goeker M."/>
        </authorList>
    </citation>
    <scope>NUCLEOTIDE SEQUENCE [LARGE SCALE GENOMIC DNA]</scope>
    <source>
        <strain evidence="5 6">DSM 17960</strain>
    </source>
</reference>
<proteinExistence type="inferred from homology"/>
<gene>
    <name evidence="5" type="ORF">Q361_10589</name>
</gene>
<evidence type="ECO:0000313" key="5">
    <source>
        <dbReference type="EMBL" id="POS02194.1"/>
    </source>
</evidence>
<organism evidence="5 6">
    <name type="scientific">Flavobacterium croceum DSM 17960</name>
    <dbReference type="NCBI Taxonomy" id="1121886"/>
    <lineage>
        <taxon>Bacteria</taxon>
        <taxon>Pseudomonadati</taxon>
        <taxon>Bacteroidota</taxon>
        <taxon>Flavobacteriia</taxon>
        <taxon>Flavobacteriales</taxon>
        <taxon>Flavobacteriaceae</taxon>
        <taxon>Flavobacterium</taxon>
    </lineage>
</organism>
<dbReference type="RefSeq" id="WP_103725630.1">
    <property type="nucleotide sequence ID" value="NZ_PQNY01000005.1"/>
</dbReference>
<evidence type="ECO:0000256" key="3">
    <source>
        <dbReference type="SAM" id="SignalP"/>
    </source>
</evidence>
<name>A0A2S4N914_9FLAO</name>
<dbReference type="Gene3D" id="2.60.20.10">
    <property type="entry name" value="Crystallins"/>
    <property type="match status" value="1"/>
</dbReference>
<keyword evidence="3" id="KW-0732">Signal</keyword>
<sequence length="144" mass="16490">MKKIIVLISVLFALQLQAQNKTILPGGCVSNKNLLVFNPNSDKIFLYKEANFKGEVKILSIGNYTQTRLGESWNNCISSIKVPNGYVMEVYLEDHFLGTSMALYGTKTLNIWSKKSEEHLWVGDYKELDHFWDDKISSLKIIKQ</sequence>
<comment type="caution">
    <text evidence="5">The sequence shown here is derived from an EMBL/GenBank/DDBJ whole genome shotgun (WGS) entry which is preliminary data.</text>
</comment>
<dbReference type="SMART" id="SM00247">
    <property type="entry name" value="XTALbg"/>
    <property type="match status" value="1"/>
</dbReference>
<dbReference type="EMBL" id="PQNY01000005">
    <property type="protein sequence ID" value="POS02194.1"/>
    <property type="molecule type" value="Genomic_DNA"/>
</dbReference>